<keyword evidence="3" id="KW-1185">Reference proteome</keyword>
<dbReference type="AlphaFoldDB" id="A0AAF0QV60"/>
<evidence type="ECO:0000313" key="3">
    <source>
        <dbReference type="Proteomes" id="UP001234989"/>
    </source>
</evidence>
<evidence type="ECO:0000256" key="1">
    <source>
        <dbReference type="SAM" id="MobiDB-lite"/>
    </source>
</evidence>
<reference evidence="2" key="1">
    <citation type="submission" date="2023-08" db="EMBL/GenBank/DDBJ databases">
        <title>A de novo genome assembly of Solanum verrucosum Schlechtendal, a Mexican diploid species geographically isolated from the other diploid A-genome species in potato relatives.</title>
        <authorList>
            <person name="Hosaka K."/>
        </authorList>
    </citation>
    <scope>NUCLEOTIDE SEQUENCE</scope>
    <source>
        <tissue evidence="2">Young leaves</tissue>
    </source>
</reference>
<dbReference type="EMBL" id="CP133616">
    <property type="protein sequence ID" value="WMV29222.1"/>
    <property type="molecule type" value="Genomic_DNA"/>
</dbReference>
<sequence>MQLGISERGVVLASIEVRDTFIEEINAKQFKDENLEELRKKTVMGKAQEATLDAEGGTHGHHPRTVDGLTVRPAVKPCRADSIYGPNRRTVD</sequence>
<proteinExistence type="predicted"/>
<protein>
    <submittedName>
        <fullName evidence="2">Uncharacterized protein</fullName>
    </submittedName>
</protein>
<feature type="region of interest" description="Disordered" evidence="1">
    <location>
        <begin position="51"/>
        <end position="72"/>
    </location>
</feature>
<organism evidence="2 3">
    <name type="scientific">Solanum verrucosum</name>
    <dbReference type="NCBI Taxonomy" id="315347"/>
    <lineage>
        <taxon>Eukaryota</taxon>
        <taxon>Viridiplantae</taxon>
        <taxon>Streptophyta</taxon>
        <taxon>Embryophyta</taxon>
        <taxon>Tracheophyta</taxon>
        <taxon>Spermatophyta</taxon>
        <taxon>Magnoliopsida</taxon>
        <taxon>eudicotyledons</taxon>
        <taxon>Gunneridae</taxon>
        <taxon>Pentapetalae</taxon>
        <taxon>asterids</taxon>
        <taxon>lamiids</taxon>
        <taxon>Solanales</taxon>
        <taxon>Solanaceae</taxon>
        <taxon>Solanoideae</taxon>
        <taxon>Solaneae</taxon>
        <taxon>Solanum</taxon>
    </lineage>
</organism>
<name>A0AAF0QV60_SOLVR</name>
<gene>
    <name evidence="2" type="ORF">MTR67_022607</name>
</gene>
<dbReference type="Proteomes" id="UP001234989">
    <property type="component" value="Chromosome 5"/>
</dbReference>
<accession>A0AAF0QV60</accession>
<evidence type="ECO:0000313" key="2">
    <source>
        <dbReference type="EMBL" id="WMV29222.1"/>
    </source>
</evidence>